<evidence type="ECO:0000313" key="2">
    <source>
        <dbReference type="Proteomes" id="UP001189429"/>
    </source>
</evidence>
<reference evidence="1" key="1">
    <citation type="submission" date="2023-10" db="EMBL/GenBank/DDBJ databases">
        <authorList>
            <person name="Chen Y."/>
            <person name="Shah S."/>
            <person name="Dougan E. K."/>
            <person name="Thang M."/>
            <person name="Chan C."/>
        </authorList>
    </citation>
    <scope>NUCLEOTIDE SEQUENCE [LARGE SCALE GENOMIC DNA]</scope>
</reference>
<proteinExistence type="predicted"/>
<organism evidence="1 2">
    <name type="scientific">Prorocentrum cordatum</name>
    <dbReference type="NCBI Taxonomy" id="2364126"/>
    <lineage>
        <taxon>Eukaryota</taxon>
        <taxon>Sar</taxon>
        <taxon>Alveolata</taxon>
        <taxon>Dinophyceae</taxon>
        <taxon>Prorocentrales</taxon>
        <taxon>Prorocentraceae</taxon>
        <taxon>Prorocentrum</taxon>
    </lineage>
</organism>
<dbReference type="Proteomes" id="UP001189429">
    <property type="component" value="Unassembled WGS sequence"/>
</dbReference>
<comment type="caution">
    <text evidence="1">The sequence shown here is derived from an EMBL/GenBank/DDBJ whole genome shotgun (WGS) entry which is preliminary data.</text>
</comment>
<evidence type="ECO:0000313" key="1">
    <source>
        <dbReference type="EMBL" id="CAK0840712.1"/>
    </source>
</evidence>
<dbReference type="EMBL" id="CAUYUJ010014394">
    <property type="protein sequence ID" value="CAK0840712.1"/>
    <property type="molecule type" value="Genomic_DNA"/>
</dbReference>
<keyword evidence="2" id="KW-1185">Reference proteome</keyword>
<sequence length="205" mass="22167">MPCRGWPASRQPRSVVGPELRLADGQGALQQLACARGVAEVAPRAAQAREGGGHHPVAGPELPSWMARARSCRRLWRSGSPSAPCATPRLVSVAATSRWCGPKVASSMASARSSSRRCRAASPSSPKAMLPWFVRVAATTRCRSPNSRSWISSALASRSRWRPASPRAPQTFPRLDSVIDTFLWPAPYSRSLMASARSSRSRPLR</sequence>
<name>A0ABN9T7U3_9DINO</name>
<gene>
    <name evidence="1" type="ORF">PCOR1329_LOCUS36076</name>
</gene>
<accession>A0ABN9T7U3</accession>
<protein>
    <submittedName>
        <fullName evidence="1">Uncharacterized protein</fullName>
    </submittedName>
</protein>